<name>A0A067MED9_BOTB1</name>
<dbReference type="EMBL" id="KL198041">
    <property type="protein sequence ID" value="KDQ13889.1"/>
    <property type="molecule type" value="Genomic_DNA"/>
</dbReference>
<dbReference type="AlphaFoldDB" id="A0A067MED9"/>
<evidence type="ECO:0000313" key="1">
    <source>
        <dbReference type="EMBL" id="KDQ13889.1"/>
    </source>
</evidence>
<protein>
    <submittedName>
        <fullName evidence="1">Uncharacterized protein</fullName>
    </submittedName>
</protein>
<gene>
    <name evidence="1" type="ORF">BOTBODRAFT_188332</name>
</gene>
<sequence length="249" mass="28373">MDEASTSPQTQLVEPPAQITKKELEIIERSWRSNLEYHKNNLLLLIQELDGFGFGYTSLLVNNATSDGTIEKPSSCSRRRRTLSLHEEFNTRPSALRSIDYETRFMLSFVPIATYVSHIHPLLSRCSTPTSYKANYACILIKQISYTSHRFAAIMKALLYDLNQIGPPPPHVPARPRFDDVERAFDTRVFFEAPRIAAIMEASIPPQVLKGIIERFGQLNPYFPPFLLGFKHGDSIPHFRDVQTSMTKS</sequence>
<dbReference type="HOGENOM" id="CLU_097604_0_0_1"/>
<proteinExistence type="predicted"/>
<accession>A0A067MED9</accession>
<organism evidence="1 2">
    <name type="scientific">Botryobasidium botryosum (strain FD-172 SS1)</name>
    <dbReference type="NCBI Taxonomy" id="930990"/>
    <lineage>
        <taxon>Eukaryota</taxon>
        <taxon>Fungi</taxon>
        <taxon>Dikarya</taxon>
        <taxon>Basidiomycota</taxon>
        <taxon>Agaricomycotina</taxon>
        <taxon>Agaricomycetes</taxon>
        <taxon>Cantharellales</taxon>
        <taxon>Botryobasidiaceae</taxon>
        <taxon>Botryobasidium</taxon>
    </lineage>
</organism>
<dbReference type="InParanoid" id="A0A067MED9"/>
<dbReference type="Proteomes" id="UP000027195">
    <property type="component" value="Unassembled WGS sequence"/>
</dbReference>
<reference evidence="2" key="1">
    <citation type="journal article" date="2014" name="Proc. Natl. Acad. Sci. U.S.A.">
        <title>Extensive sampling of basidiomycete genomes demonstrates inadequacy of the white-rot/brown-rot paradigm for wood decay fungi.</title>
        <authorList>
            <person name="Riley R."/>
            <person name="Salamov A.A."/>
            <person name="Brown D.W."/>
            <person name="Nagy L.G."/>
            <person name="Floudas D."/>
            <person name="Held B.W."/>
            <person name="Levasseur A."/>
            <person name="Lombard V."/>
            <person name="Morin E."/>
            <person name="Otillar R."/>
            <person name="Lindquist E.A."/>
            <person name="Sun H."/>
            <person name="LaButti K.M."/>
            <person name="Schmutz J."/>
            <person name="Jabbour D."/>
            <person name="Luo H."/>
            <person name="Baker S.E."/>
            <person name="Pisabarro A.G."/>
            <person name="Walton J.D."/>
            <person name="Blanchette R.A."/>
            <person name="Henrissat B."/>
            <person name="Martin F."/>
            <person name="Cullen D."/>
            <person name="Hibbett D.S."/>
            <person name="Grigoriev I.V."/>
        </authorList>
    </citation>
    <scope>NUCLEOTIDE SEQUENCE [LARGE SCALE GENOMIC DNA]</scope>
    <source>
        <strain evidence="2">FD-172 SS1</strain>
    </source>
</reference>
<evidence type="ECO:0000313" key="2">
    <source>
        <dbReference type="Proteomes" id="UP000027195"/>
    </source>
</evidence>
<keyword evidence="2" id="KW-1185">Reference proteome</keyword>